<accession>A0AAE1D3V1</accession>
<reference evidence="2" key="1">
    <citation type="journal article" date="2023" name="G3 (Bethesda)">
        <title>A reference genome for the long-term kleptoplast-retaining sea slug Elysia crispata morphotype clarki.</title>
        <authorList>
            <person name="Eastman K.E."/>
            <person name="Pendleton A.L."/>
            <person name="Shaikh M.A."/>
            <person name="Suttiyut T."/>
            <person name="Ogas R."/>
            <person name="Tomko P."/>
            <person name="Gavelis G."/>
            <person name="Widhalm J.R."/>
            <person name="Wisecaver J.H."/>
        </authorList>
    </citation>
    <scope>NUCLEOTIDE SEQUENCE</scope>
    <source>
        <strain evidence="2">ECLA1</strain>
    </source>
</reference>
<gene>
    <name evidence="2" type="ORF">RRG08_066403</name>
</gene>
<feature type="compositionally biased region" description="Polar residues" evidence="1">
    <location>
        <begin position="1"/>
        <end position="16"/>
    </location>
</feature>
<evidence type="ECO:0000313" key="3">
    <source>
        <dbReference type="Proteomes" id="UP001283361"/>
    </source>
</evidence>
<evidence type="ECO:0000256" key="1">
    <source>
        <dbReference type="SAM" id="MobiDB-lite"/>
    </source>
</evidence>
<protein>
    <submittedName>
        <fullName evidence="2">Uncharacterized protein</fullName>
    </submittedName>
</protein>
<proteinExistence type="predicted"/>
<dbReference type="AlphaFoldDB" id="A0AAE1D3V1"/>
<dbReference type="EMBL" id="JAWDGP010005527">
    <property type="protein sequence ID" value="KAK3756287.1"/>
    <property type="molecule type" value="Genomic_DNA"/>
</dbReference>
<keyword evidence="3" id="KW-1185">Reference proteome</keyword>
<feature type="region of interest" description="Disordered" evidence="1">
    <location>
        <begin position="1"/>
        <end position="23"/>
    </location>
</feature>
<sequence length="93" mass="9795">MSVNRSARAPSTSLVFASQPGGDTHSYSVNQRCLEAGRCLVTGRSFSMSVGQYCNRPVSDSIARILVDESSLALGAGIGDTLEFVLQAAMPVK</sequence>
<dbReference type="Proteomes" id="UP001283361">
    <property type="component" value="Unassembled WGS sequence"/>
</dbReference>
<evidence type="ECO:0000313" key="2">
    <source>
        <dbReference type="EMBL" id="KAK3756287.1"/>
    </source>
</evidence>
<name>A0AAE1D3V1_9GAST</name>
<comment type="caution">
    <text evidence="2">The sequence shown here is derived from an EMBL/GenBank/DDBJ whole genome shotgun (WGS) entry which is preliminary data.</text>
</comment>
<organism evidence="2 3">
    <name type="scientific">Elysia crispata</name>
    <name type="common">lettuce slug</name>
    <dbReference type="NCBI Taxonomy" id="231223"/>
    <lineage>
        <taxon>Eukaryota</taxon>
        <taxon>Metazoa</taxon>
        <taxon>Spiralia</taxon>
        <taxon>Lophotrochozoa</taxon>
        <taxon>Mollusca</taxon>
        <taxon>Gastropoda</taxon>
        <taxon>Heterobranchia</taxon>
        <taxon>Euthyneura</taxon>
        <taxon>Panpulmonata</taxon>
        <taxon>Sacoglossa</taxon>
        <taxon>Placobranchoidea</taxon>
        <taxon>Plakobranchidae</taxon>
        <taxon>Elysia</taxon>
    </lineage>
</organism>